<feature type="compositionally biased region" description="Polar residues" evidence="1">
    <location>
        <begin position="911"/>
        <end position="931"/>
    </location>
</feature>
<accession>A0A830H4S8</accession>
<proteinExistence type="predicted"/>
<reference evidence="2" key="1">
    <citation type="submission" date="2020-10" db="EMBL/GenBank/DDBJ databases">
        <title>Unveiling of a novel bifunctional photoreceptor, Dualchrome1, isolated from a cosmopolitan green alga.</title>
        <authorList>
            <person name="Suzuki S."/>
            <person name="Kawachi M."/>
        </authorList>
    </citation>
    <scope>NUCLEOTIDE SEQUENCE</scope>
    <source>
        <strain evidence="2">NIES 2893</strain>
    </source>
</reference>
<evidence type="ECO:0000256" key="1">
    <source>
        <dbReference type="SAM" id="MobiDB-lite"/>
    </source>
</evidence>
<evidence type="ECO:0000313" key="2">
    <source>
        <dbReference type="EMBL" id="GHP01532.1"/>
    </source>
</evidence>
<name>A0A830H4S8_9CHLO</name>
<protein>
    <submittedName>
        <fullName evidence="2">Uncharacterized protein</fullName>
    </submittedName>
</protein>
<organism evidence="2 3">
    <name type="scientific">Pycnococcus provasolii</name>
    <dbReference type="NCBI Taxonomy" id="41880"/>
    <lineage>
        <taxon>Eukaryota</taxon>
        <taxon>Viridiplantae</taxon>
        <taxon>Chlorophyta</taxon>
        <taxon>Pseudoscourfieldiophyceae</taxon>
        <taxon>Pseudoscourfieldiales</taxon>
        <taxon>Pycnococcaceae</taxon>
        <taxon>Pycnococcus</taxon>
    </lineage>
</organism>
<evidence type="ECO:0000313" key="3">
    <source>
        <dbReference type="Proteomes" id="UP000660262"/>
    </source>
</evidence>
<dbReference type="Proteomes" id="UP000660262">
    <property type="component" value="Unassembled WGS sequence"/>
</dbReference>
<dbReference type="AlphaFoldDB" id="A0A830H4S8"/>
<sequence length="931" mass="96813">MTAATSRRRTQLRTKATLRAASNIFMRKPKLWDMDELAEEWQVPELTYAISEEEHLDPMGAAKGRLHQTIHVGTALQQVDGDGEEQQRPPAVTVDAPIAVEIMLPSMDNDKDKCFGRAVLQVESTTSAEKYFVASRSTGQVERVFASDHKPEPGAPPRSAIADDLLLRALAALQAGGKGGKHDENTPDGVRQVEVHADKPSDVEGDDEGMSVRTRTFQKTARQPAEIEGSVVFEKATGRIVRAHLTGHASIALPSGDAAVVDAELTVQFSAGDDSAHSATLFARTAFDLPLPVSEVRRRFGESESLAQYGAQVKLAILSHAPRRASALPLRAPPAPPPPSGGYASAADELWAAAADLQAHEPGADGAAALAQAVNAAADDWIEDPHALRSAAMRLSRADNAMIGTYARAGQAALLASLTAARDEMADNAILTHLLESSEPTEVSGEARTRAEIARASSAAAIAAHPTPSARMLQSLLEFHRQRLMEGGICEDCPPNDMSMLLAYTAALCRAAAHAAASPNSPAAEALIVARDDGVRQLSRWVITASRGAVKAMDKGAPVATYVPLTTSLLFAFASVASHPAMDDSVTRAAASDVRRAADEAESLLRSSGDVAELAAAASAVLEATGADRGSHRRAAKAKLASASAAANGNGPVSASHRTGFAAASAVADRAGSLRATAASLAGGRCTRGSLAHQLIAGWTMEATVEEATPPVEAISLSLDAAGTGTALLRVWGSAVETGNLPAACDVPKSASPGHVAVAPGPRQLAPLVIGASLPAAMSTAHYALHRSNTTWHGFGCDDMSEASLSASPWLATASLWDVDVMAGDGAYLATLRARSSRSARVSVNSRASVAQAGMCATHAEAEAAAPGASEMHVSATTAVLKRTCSSPTTCEWQLESGTAEKSEFAKTISAEVSTKAQRAEQRSATTSDEL</sequence>
<keyword evidence="3" id="KW-1185">Reference proteome</keyword>
<feature type="region of interest" description="Disordered" evidence="1">
    <location>
        <begin position="910"/>
        <end position="931"/>
    </location>
</feature>
<gene>
    <name evidence="2" type="ORF">PPROV_000028800</name>
</gene>
<dbReference type="EMBL" id="BNJQ01000001">
    <property type="protein sequence ID" value="GHP01532.1"/>
    <property type="molecule type" value="Genomic_DNA"/>
</dbReference>
<comment type="caution">
    <text evidence="2">The sequence shown here is derived from an EMBL/GenBank/DDBJ whole genome shotgun (WGS) entry which is preliminary data.</text>
</comment>